<feature type="region of interest" description="Disordered" evidence="1">
    <location>
        <begin position="93"/>
        <end position="155"/>
    </location>
</feature>
<evidence type="ECO:0000256" key="1">
    <source>
        <dbReference type="SAM" id="MobiDB-lite"/>
    </source>
</evidence>
<dbReference type="AlphaFoldDB" id="A0A3M0I4H7"/>
<protein>
    <recommendedName>
        <fullName evidence="4">Helix-turn-helix domain-containing protein</fullName>
    </recommendedName>
</protein>
<reference evidence="2 3" key="1">
    <citation type="submission" date="2017-11" db="EMBL/GenBank/DDBJ databases">
        <title>Draft genome of actinobacteria isolated from guarana (Paullinia cupana (Mart.) Ducke.</title>
        <authorList>
            <person name="Siqueira K.A."/>
            <person name="Liotti R.G."/>
            <person name="Mendes T.A.O."/>
            <person name="Soares M.A."/>
        </authorList>
    </citation>
    <scope>NUCLEOTIDE SEQUENCE [LARGE SCALE GENOMIC DNA]</scope>
    <source>
        <strain evidence="2 3">193</strain>
    </source>
</reference>
<keyword evidence="3" id="KW-1185">Reference proteome</keyword>
<sequence>MTLDAMDWVWTRAKSRGNARLVLLAVADAATGPDATARMGTAEFMRRLNVGRSTARAAVDAALASGELVEEEPAKGSRATKYVIPGAVGYARTADATGPESGPSTGPNLGPLSPTGPKSGPLEQAPETQGPDFGPLAAKGPNLGPSTGPESGPLALWHEHPEERVTRARASFKAFERMNEGESRRARDDVAVIPDFARPLVDQISAARIYPAWTLTPAEWFTVDALIKKCGADMLATAAVQAAQRARNGVAHARYFLRAWQALPPAPPPGTVPAAAPAAPARGSNVVPFPGTTGSGRVAQSADYLAQALAAMEAQQ</sequence>
<evidence type="ECO:0008006" key="4">
    <source>
        <dbReference type="Google" id="ProtNLM"/>
    </source>
</evidence>
<dbReference type="EMBL" id="PENI01000015">
    <property type="protein sequence ID" value="RMB83674.1"/>
    <property type="molecule type" value="Genomic_DNA"/>
</dbReference>
<dbReference type="Proteomes" id="UP000270471">
    <property type="component" value="Unassembled WGS sequence"/>
</dbReference>
<comment type="caution">
    <text evidence="2">The sequence shown here is derived from an EMBL/GenBank/DDBJ whole genome shotgun (WGS) entry which is preliminary data.</text>
</comment>
<gene>
    <name evidence="2" type="ORF">CTZ28_23440</name>
</gene>
<evidence type="ECO:0000313" key="3">
    <source>
        <dbReference type="Proteomes" id="UP000270471"/>
    </source>
</evidence>
<dbReference type="OrthoDB" id="5198554at2"/>
<evidence type="ECO:0000313" key="2">
    <source>
        <dbReference type="EMBL" id="RMB83674.1"/>
    </source>
</evidence>
<accession>A0A3M0I4H7</accession>
<proteinExistence type="predicted"/>
<organism evidence="2 3">
    <name type="scientific">Streptomyces shenzhenensis</name>
    <dbReference type="NCBI Taxonomy" id="943815"/>
    <lineage>
        <taxon>Bacteria</taxon>
        <taxon>Bacillati</taxon>
        <taxon>Actinomycetota</taxon>
        <taxon>Actinomycetes</taxon>
        <taxon>Kitasatosporales</taxon>
        <taxon>Streptomycetaceae</taxon>
        <taxon>Streptomyces</taxon>
    </lineage>
</organism>
<name>A0A3M0I4H7_9ACTN</name>